<dbReference type="SUPFAM" id="SSF53098">
    <property type="entry name" value="Ribonuclease H-like"/>
    <property type="match status" value="1"/>
</dbReference>
<dbReference type="InterPro" id="IPR041336">
    <property type="entry name" value="DNApol_Exo"/>
</dbReference>
<dbReference type="Gene3D" id="1.10.150.20">
    <property type="entry name" value="5' to 3' exonuclease, C-terminal subdomain"/>
    <property type="match status" value="1"/>
</dbReference>
<keyword evidence="2" id="KW-0808">Transferase</keyword>
<dbReference type="SUPFAM" id="SSF56672">
    <property type="entry name" value="DNA/RNA polymerases"/>
    <property type="match status" value="1"/>
</dbReference>
<evidence type="ECO:0000313" key="7">
    <source>
        <dbReference type="Proteomes" id="UP000035681"/>
    </source>
</evidence>
<dbReference type="InterPro" id="IPR002297">
    <property type="entry name" value="DNA-dir_DNA_pol_A_mt"/>
</dbReference>
<evidence type="ECO:0000256" key="1">
    <source>
        <dbReference type="ARBA" id="ARBA00012417"/>
    </source>
</evidence>
<dbReference type="WBParaSite" id="TCONS_00011016.p1">
    <property type="protein sequence ID" value="TCONS_00011016.p1"/>
    <property type="gene ID" value="XLOC_004956"/>
</dbReference>
<evidence type="ECO:0000313" key="8">
    <source>
        <dbReference type="WBParaSite" id="TCONS_00011016.p1"/>
    </source>
</evidence>
<dbReference type="AlphaFoldDB" id="A0AAF5DEU3"/>
<dbReference type="GO" id="GO:0005760">
    <property type="term" value="C:gamma DNA polymerase complex"/>
    <property type="evidence" value="ECO:0007669"/>
    <property type="project" value="InterPro"/>
</dbReference>
<dbReference type="GO" id="GO:0003677">
    <property type="term" value="F:DNA binding"/>
    <property type="evidence" value="ECO:0007669"/>
    <property type="project" value="InterPro"/>
</dbReference>
<dbReference type="InterPro" id="IPR012337">
    <property type="entry name" value="RNaseH-like_sf"/>
</dbReference>
<dbReference type="PANTHER" id="PTHR10267">
    <property type="entry name" value="DNA POLYMERASE SUBUNIT GAMMA-1"/>
    <property type="match status" value="1"/>
</dbReference>
<evidence type="ECO:0000256" key="3">
    <source>
        <dbReference type="ARBA" id="ARBA00022695"/>
    </source>
</evidence>
<dbReference type="InterPro" id="IPR019760">
    <property type="entry name" value="DNA-dir_DNA_pol_A_CS"/>
</dbReference>
<evidence type="ECO:0000259" key="6">
    <source>
        <dbReference type="SMART" id="SM00482"/>
    </source>
</evidence>
<protein>
    <recommendedName>
        <fullName evidence="1">DNA-directed DNA polymerase</fullName>
        <ecNumber evidence="1">2.7.7.7</ecNumber>
    </recommendedName>
    <alternativeName>
        <fullName evidence="5">Mitochondrial DNA polymerase catalytic subunit</fullName>
    </alternativeName>
</protein>
<keyword evidence="7" id="KW-1185">Reference proteome</keyword>
<keyword evidence="3" id="KW-0548">Nucleotidyltransferase</keyword>
<dbReference type="PANTHER" id="PTHR10267:SF0">
    <property type="entry name" value="DNA POLYMERASE SUBUNIT GAMMA-1"/>
    <property type="match status" value="1"/>
</dbReference>
<dbReference type="GO" id="GO:0008408">
    <property type="term" value="F:3'-5' exonuclease activity"/>
    <property type="evidence" value="ECO:0007669"/>
    <property type="project" value="TreeGrafter"/>
</dbReference>
<dbReference type="GO" id="GO:0003887">
    <property type="term" value="F:DNA-directed DNA polymerase activity"/>
    <property type="evidence" value="ECO:0007669"/>
    <property type="project" value="UniProtKB-KW"/>
</dbReference>
<dbReference type="Gene3D" id="3.30.420.390">
    <property type="match status" value="2"/>
</dbReference>
<dbReference type="EC" id="2.7.7.7" evidence="1"/>
<dbReference type="InterPro" id="IPR043502">
    <property type="entry name" value="DNA/RNA_pol_sf"/>
</dbReference>
<dbReference type="PRINTS" id="PR00867">
    <property type="entry name" value="DNAPOLG"/>
</dbReference>
<keyword evidence="4" id="KW-0239">DNA-directed DNA polymerase</keyword>
<dbReference type="PROSITE" id="PS00447">
    <property type="entry name" value="DNA_POLYMERASE_A"/>
    <property type="match status" value="1"/>
</dbReference>
<feature type="domain" description="DNA-directed DNA polymerase family A palm" evidence="6">
    <location>
        <begin position="641"/>
        <end position="951"/>
    </location>
</feature>
<accession>A0AAF5DEU3</accession>
<reference evidence="8" key="1">
    <citation type="submission" date="2024-02" db="UniProtKB">
        <authorList>
            <consortium name="WormBaseParasite"/>
        </authorList>
    </citation>
    <scope>IDENTIFICATION</scope>
</reference>
<dbReference type="Proteomes" id="UP000035681">
    <property type="component" value="Unplaced"/>
</dbReference>
<dbReference type="Pfam" id="PF18136">
    <property type="entry name" value="DNApol_Exo"/>
    <property type="match status" value="1"/>
</dbReference>
<proteinExistence type="predicted"/>
<organism evidence="7 8">
    <name type="scientific">Strongyloides stercoralis</name>
    <name type="common">Threadworm</name>
    <dbReference type="NCBI Taxonomy" id="6248"/>
    <lineage>
        <taxon>Eukaryota</taxon>
        <taxon>Metazoa</taxon>
        <taxon>Ecdysozoa</taxon>
        <taxon>Nematoda</taxon>
        <taxon>Chromadorea</taxon>
        <taxon>Rhabditida</taxon>
        <taxon>Tylenchina</taxon>
        <taxon>Panagrolaimomorpha</taxon>
        <taxon>Strongyloidoidea</taxon>
        <taxon>Strongyloididae</taxon>
        <taxon>Strongyloides</taxon>
    </lineage>
</organism>
<sequence length="1041" mass="121583">FFYDKIKYYFINDVEIYKYWWWNTYFIRFSSIERKKIPLVSEKLHNYLFKNVSKNIFDTNRYEMENIKLPRLPKLYSEGNILEHFKLLGKEMNKKYDSYLMKAYEMKNIPKMPKKWAFSEGWVKYDLNNNSPIKVDYPDGDFLIFDVEVCVKDGRLPTLAVALSDTNWYSWCSERLIKDTPIPDYPKVEHLVPLESKNGDSKEKIIIGHNVSYDRSRVREQYYDKASKTGFWDTMSMAIAMYSVSDSQTTFYDKKDYNIAIHSEHSWLEKWKENVTKYNLKDLYNFLIPLDDKDYINIEKDIRNLFVTGEIQQIRNEFQSLVQYCASDVLATLHIYKKMYKEFMYRFPSEITRYGMIKMANVYLPINHYWSSFEKYCDDEYKKIISKLGDDIINFIQQLIYELKDNYDKDPWMFDCDWSLDKNKNLPKWFLSCLSNLKENNLDNMDIKLKSNELPKVFGVCYGVYPVHFLKNYGWGYLKPIKEHEKLPKKLVTFDTINIPEKEIISLIEINRSKGFKENEENKKPVGKIDSFIFYRLPHQTNNGANVGNIFSKSFQPLFENKILIPTRGAEIANNIVDNLIKTMYWVNFQKRFKDELPIWKNDNCDNGIIAPSIVPAGTITRRSTHKLWLTVSSAKKDVIGSNLKSLVQAPKGYKIVGADVDSQEQWLAAIMGDSIRKNKCIGDSLFSYLVLMGNKNEGTDLHSVVAKESGISRNIAKVLNYARLYGSGPSHAASVLIKHNVPENEAKLLAKKTFETTKGKFFLPWYKNTRDKSELDTLIEANERIFVKIGDNVNSEYAQNTVKAEFIKYAKTSLINDVPKSEIKYLKLLLKTIDNNCFKKTRHKLYYGGIESDTFNFLNLILDESELRTPILNCKLGNGFHPRPKYSVGSIKFLNFFKRSITNWVIQSSAVDFLHMLLLNMEWLCQKYNIDARFCISIHDEVRYLVKDEDIYRAALALNLSNLMVRAAISQILGICQIPSTTAFFSQVDIDTILRKEVNETVICSDNLKIESGVALTYNEVYEKANGRLYNIIKLFIIYG</sequence>
<evidence type="ECO:0000256" key="4">
    <source>
        <dbReference type="ARBA" id="ARBA00022932"/>
    </source>
</evidence>
<dbReference type="SMART" id="SM00482">
    <property type="entry name" value="POLAc"/>
    <property type="match status" value="1"/>
</dbReference>
<evidence type="ECO:0000256" key="2">
    <source>
        <dbReference type="ARBA" id="ARBA00022679"/>
    </source>
</evidence>
<evidence type="ECO:0000256" key="5">
    <source>
        <dbReference type="ARBA" id="ARBA00031966"/>
    </source>
</evidence>
<dbReference type="GO" id="GO:0006264">
    <property type="term" value="P:mitochondrial DNA replication"/>
    <property type="evidence" value="ECO:0007669"/>
    <property type="project" value="TreeGrafter"/>
</dbReference>
<dbReference type="InterPro" id="IPR001098">
    <property type="entry name" value="DNA-dir_DNA_pol_A_palm_dom"/>
</dbReference>
<name>A0AAF5DEU3_STRER</name>